<gene>
    <name evidence="1" type="ordered locus">PCC7424_2405</name>
</gene>
<dbReference type="AlphaFoldDB" id="B7KIZ0"/>
<dbReference type="Gene3D" id="3.90.320.10">
    <property type="match status" value="1"/>
</dbReference>
<dbReference type="PANTHER" id="PTHR31340">
    <property type="entry name" value="MITOCHONDRIAL GENOME MAINTENANCE EXONUCLEASE 1"/>
    <property type="match status" value="1"/>
</dbReference>
<reference evidence="2" key="1">
    <citation type="journal article" date="2011" name="MBio">
        <title>Novel metabolic attributes of the genus Cyanothece, comprising a group of unicellular nitrogen-fixing Cyanobacteria.</title>
        <authorList>
            <person name="Bandyopadhyay A."/>
            <person name="Elvitigala T."/>
            <person name="Welsh E."/>
            <person name="Stockel J."/>
            <person name="Liberton M."/>
            <person name="Min H."/>
            <person name="Sherman L.A."/>
            <person name="Pakrasi H.B."/>
        </authorList>
    </citation>
    <scope>NUCLEOTIDE SEQUENCE [LARGE SCALE GENOMIC DNA]</scope>
    <source>
        <strain evidence="2">PCC 7424</strain>
    </source>
</reference>
<dbReference type="HOGENOM" id="CLU_084008_0_0_3"/>
<name>B7KIZ0_GLOC7</name>
<protein>
    <recommendedName>
        <fullName evidence="3">PD-(D/E)XK endonuclease-like domain-containing protein</fullName>
    </recommendedName>
</protein>
<organism evidence="1 2">
    <name type="scientific">Gloeothece citriformis (strain PCC 7424)</name>
    <name type="common">Cyanothece sp. (strain PCC 7424)</name>
    <dbReference type="NCBI Taxonomy" id="65393"/>
    <lineage>
        <taxon>Bacteria</taxon>
        <taxon>Bacillati</taxon>
        <taxon>Cyanobacteriota</taxon>
        <taxon>Cyanophyceae</taxon>
        <taxon>Oscillatoriophycideae</taxon>
        <taxon>Chroococcales</taxon>
        <taxon>Aphanothecaceae</taxon>
        <taxon>Gloeothece</taxon>
        <taxon>Gloeothece citriformis</taxon>
    </lineage>
</organism>
<dbReference type="OrthoDB" id="420529at2"/>
<dbReference type="Proteomes" id="UP000002384">
    <property type="component" value="Chromosome"/>
</dbReference>
<dbReference type="PANTHER" id="PTHR31340:SF3">
    <property type="entry name" value="MITOCHONDRIAL GENOME MAINTENANCE EXONUCLEASE 1"/>
    <property type="match status" value="1"/>
</dbReference>
<accession>B7KIZ0</accession>
<evidence type="ECO:0000313" key="2">
    <source>
        <dbReference type="Proteomes" id="UP000002384"/>
    </source>
</evidence>
<dbReference type="RefSeq" id="WP_015954430.1">
    <property type="nucleotide sequence ID" value="NC_011729.1"/>
</dbReference>
<dbReference type="InterPro" id="IPR011604">
    <property type="entry name" value="PDDEXK-like_dom_sf"/>
</dbReference>
<dbReference type="KEGG" id="cyc:PCC7424_2405"/>
<keyword evidence="2" id="KW-1185">Reference proteome</keyword>
<evidence type="ECO:0000313" key="1">
    <source>
        <dbReference type="EMBL" id="ACK70826.1"/>
    </source>
</evidence>
<dbReference type="EMBL" id="CP001291">
    <property type="protein sequence ID" value="ACK70826.1"/>
    <property type="molecule type" value="Genomic_DNA"/>
</dbReference>
<sequence length="218" mass="25126">MKIIKLPSGGKFYETPCGLFPSVTTILQATMPEDQRTRLRNWHKRNGSEAEKLRSLAAERGKVIHKLIEARFKGEDLECPPDVSDFWNEAKKILGAIGEVVASEKPVYHPQLQYAGTLDLLAHWQGILTLFDFKTSQREKRAQWLTDAKLQIAAYRTAYECLFGLSIPQGLIMVITPNTVQIFTLETEELEEYKLWWLNRLEQYQHLPLYGQLFSQVT</sequence>
<dbReference type="GO" id="GO:0008297">
    <property type="term" value="F:single-stranded DNA exodeoxyribonuclease activity"/>
    <property type="evidence" value="ECO:0007669"/>
    <property type="project" value="TreeGrafter"/>
</dbReference>
<dbReference type="STRING" id="65393.PCC7424_2405"/>
<dbReference type="eggNOG" id="COG1074">
    <property type="taxonomic scope" value="Bacteria"/>
</dbReference>
<proteinExistence type="predicted"/>
<evidence type="ECO:0008006" key="3">
    <source>
        <dbReference type="Google" id="ProtNLM"/>
    </source>
</evidence>